<dbReference type="AlphaFoldDB" id="A0A858R9X6"/>
<proteinExistence type="predicted"/>
<dbReference type="InterPro" id="IPR009905">
    <property type="entry name" value="BCHF"/>
</dbReference>
<name>A0A858R9X6_9PROT</name>
<evidence type="ECO:0000313" key="3">
    <source>
        <dbReference type="Proteomes" id="UP000501891"/>
    </source>
</evidence>
<evidence type="ECO:0000256" key="1">
    <source>
        <dbReference type="SAM" id="Phobius"/>
    </source>
</evidence>
<keyword evidence="1" id="KW-0812">Transmembrane</keyword>
<feature type="transmembrane region" description="Helical" evidence="1">
    <location>
        <begin position="30"/>
        <end position="54"/>
    </location>
</feature>
<dbReference type="GO" id="GO:0016836">
    <property type="term" value="F:hydro-lyase activity"/>
    <property type="evidence" value="ECO:0007669"/>
    <property type="project" value="InterPro"/>
</dbReference>
<keyword evidence="1" id="KW-0472">Membrane</keyword>
<keyword evidence="3" id="KW-1185">Reference proteome</keyword>
<feature type="transmembrane region" description="Helical" evidence="1">
    <location>
        <begin position="60"/>
        <end position="83"/>
    </location>
</feature>
<evidence type="ECO:0000313" key="2">
    <source>
        <dbReference type="EMBL" id="QJE74265.1"/>
    </source>
</evidence>
<organism evidence="2 3">
    <name type="scientific">Aerophototrophica crusticola</name>
    <dbReference type="NCBI Taxonomy" id="1709002"/>
    <lineage>
        <taxon>Bacteria</taxon>
        <taxon>Pseudomonadati</taxon>
        <taxon>Pseudomonadota</taxon>
        <taxon>Alphaproteobacteria</taxon>
        <taxon>Rhodospirillales</taxon>
        <taxon>Rhodospirillaceae</taxon>
        <taxon>Aerophototrophica</taxon>
    </lineage>
</organism>
<dbReference type="KEGG" id="acru:HHL28_15320"/>
<feature type="transmembrane region" description="Helical" evidence="1">
    <location>
        <begin position="130"/>
        <end position="149"/>
    </location>
</feature>
<reference evidence="2" key="1">
    <citation type="submission" date="2020-04" db="EMBL/GenBank/DDBJ databases">
        <title>A desert anoxygenic phototrophic bacterium fixes CO2 using RubisCO under aerobic conditions.</title>
        <authorList>
            <person name="Tang K."/>
        </authorList>
    </citation>
    <scope>NUCLEOTIDE SEQUENCE [LARGE SCALE GENOMIC DNA]</scope>
    <source>
        <strain evidence="2">MIMtkB3</strain>
    </source>
</reference>
<dbReference type="GO" id="GO:0019685">
    <property type="term" value="P:photosynthesis, dark reaction"/>
    <property type="evidence" value="ECO:0007669"/>
    <property type="project" value="InterPro"/>
</dbReference>
<gene>
    <name evidence="2" type="primary">bchF</name>
    <name evidence="2" type="ORF">HHL28_15320</name>
</gene>
<dbReference type="GO" id="GO:0030494">
    <property type="term" value="P:bacteriochlorophyll biosynthetic process"/>
    <property type="evidence" value="ECO:0007669"/>
    <property type="project" value="InterPro"/>
</dbReference>
<dbReference type="EMBL" id="CP051775">
    <property type="protein sequence ID" value="QJE74265.1"/>
    <property type="molecule type" value="Genomic_DNA"/>
</dbReference>
<sequence length="174" mass="18903">MTRHQETQSRDRCLYTAEERRRRDSTPWTLVQGILAPVQFLAFMVSLALVLRYLATGEGFGAATASVVVKTGLLYAIMVTGAVWEKVVFGQYLFARPFFWEDVFSMAVLALHTAYLAALAAGAMGAVGQMWLALAAYAAYLINATQFVLKLRAARREGGSAPARGQAPALGVLP</sequence>
<dbReference type="Proteomes" id="UP000501891">
    <property type="component" value="Chromosome"/>
</dbReference>
<dbReference type="NCBIfam" id="TIGR02020">
    <property type="entry name" value="BchF"/>
    <property type="match status" value="1"/>
</dbReference>
<dbReference type="Pfam" id="PF07284">
    <property type="entry name" value="BCHF"/>
    <property type="match status" value="1"/>
</dbReference>
<protein>
    <submittedName>
        <fullName evidence="2">2-vinyl bacteriochlorophyllide hydratase</fullName>
    </submittedName>
</protein>
<accession>A0A858R9X6</accession>
<keyword evidence="1" id="KW-1133">Transmembrane helix</keyword>
<feature type="transmembrane region" description="Helical" evidence="1">
    <location>
        <begin position="103"/>
        <end position="124"/>
    </location>
</feature>